<evidence type="ECO:0000313" key="3">
    <source>
        <dbReference type="EMBL" id="GCL64374.1"/>
    </source>
</evidence>
<sequence length="268" mass="27405">MRNTASVADALLGAITTGLGAGPAPRVRAIHLPPVPWTGTKAGEFAAVELDSGAIGLSYVLLDDTLAALAGLDGARLVGRDALALARLWRDGHGAERTLGFAAVNALSRHLLDQAGTVPPTATDSIGGLVPTAGERIGMVGFFPPLVRQIAGTGARLTVVELRADLAGAHPGFEVTLDPAALQACPQVLVTSTVLLNDSLDAMLAHCRGARAVAMVGPGAGCLPQPLFDRGITALGGTWVEDGPALTAALRSGAPWSGFARKVLWRRP</sequence>
<dbReference type="Proteomes" id="UP000301751">
    <property type="component" value="Unassembled WGS sequence"/>
</dbReference>
<dbReference type="Gene3D" id="3.40.50.11590">
    <property type="match status" value="1"/>
</dbReference>
<accession>A0A480AS56</accession>
<feature type="domain" description="DUF4213" evidence="2">
    <location>
        <begin position="45"/>
        <end position="108"/>
    </location>
</feature>
<keyword evidence="4" id="KW-1185">Reference proteome</keyword>
<dbReference type="Gene3D" id="3.30.390.100">
    <property type="match status" value="1"/>
</dbReference>
<dbReference type="AlphaFoldDB" id="A0A480AS56"/>
<dbReference type="EMBL" id="BJCL01000009">
    <property type="protein sequence ID" value="GCL64374.1"/>
    <property type="molecule type" value="Genomic_DNA"/>
</dbReference>
<evidence type="ECO:0000259" key="1">
    <source>
        <dbReference type="Pfam" id="PF04016"/>
    </source>
</evidence>
<comment type="caution">
    <text evidence="3">The sequence shown here is derived from an EMBL/GenBank/DDBJ whole genome shotgun (WGS) entry which is preliminary data.</text>
</comment>
<dbReference type="SUPFAM" id="SSF159713">
    <property type="entry name" value="Dhaf3308-like"/>
    <property type="match status" value="1"/>
</dbReference>
<dbReference type="Pfam" id="PF04016">
    <property type="entry name" value="DUF364"/>
    <property type="match status" value="1"/>
</dbReference>
<name>A0A480AS56_9BURK</name>
<organism evidence="3 4">
    <name type="scientific">Pseudaquabacterium pictum</name>
    <dbReference type="NCBI Taxonomy" id="2315236"/>
    <lineage>
        <taxon>Bacteria</taxon>
        <taxon>Pseudomonadati</taxon>
        <taxon>Pseudomonadota</taxon>
        <taxon>Betaproteobacteria</taxon>
        <taxon>Burkholderiales</taxon>
        <taxon>Sphaerotilaceae</taxon>
        <taxon>Pseudaquabacterium</taxon>
    </lineage>
</organism>
<reference evidence="4" key="1">
    <citation type="submission" date="2019-03" db="EMBL/GenBank/DDBJ databases">
        <title>Aquabacterium pictum sp.nov., the first bacteriochlorophyll a-containing freshwater bacterium in the genus Aquabacterium of the class Betaproteobacteria.</title>
        <authorList>
            <person name="Hirose S."/>
            <person name="Tank M."/>
            <person name="Hara E."/>
            <person name="Tamaki H."/>
            <person name="Takaichi S."/>
            <person name="Haruta S."/>
            <person name="Hanada S."/>
        </authorList>
    </citation>
    <scope>NUCLEOTIDE SEQUENCE [LARGE SCALE GENOMIC DNA]</scope>
    <source>
        <strain evidence="4">W35</strain>
    </source>
</reference>
<dbReference type="Pfam" id="PF13938">
    <property type="entry name" value="DUF4213"/>
    <property type="match status" value="1"/>
</dbReference>
<dbReference type="RefSeq" id="WP_137734106.1">
    <property type="nucleotide sequence ID" value="NZ_BJCL01000009.1"/>
</dbReference>
<dbReference type="InterPro" id="IPR025251">
    <property type="entry name" value="DUF4213"/>
</dbReference>
<protein>
    <recommendedName>
        <fullName evidence="5">Heavy-metal chelation domain-containing protein</fullName>
    </recommendedName>
</protein>
<evidence type="ECO:0000259" key="2">
    <source>
        <dbReference type="Pfam" id="PF13938"/>
    </source>
</evidence>
<gene>
    <name evidence="3" type="ORF">AQPW35_34550</name>
</gene>
<proteinExistence type="predicted"/>
<dbReference type="OrthoDB" id="6398618at2"/>
<evidence type="ECO:0000313" key="4">
    <source>
        <dbReference type="Proteomes" id="UP000301751"/>
    </source>
</evidence>
<feature type="domain" description="Putative heavy-metal chelation" evidence="1">
    <location>
        <begin position="133"/>
        <end position="263"/>
    </location>
</feature>
<evidence type="ECO:0008006" key="5">
    <source>
        <dbReference type="Google" id="ProtNLM"/>
    </source>
</evidence>
<dbReference type="InterPro" id="IPR007161">
    <property type="entry name" value="DUF364"/>
</dbReference>